<reference evidence="1 2" key="1">
    <citation type="journal article" date="2012" name="PLoS Pathog.">
        <title>Diverse lifestyles and strategies of plant pathogenesis encoded in the genomes of eighteen Dothideomycetes fungi.</title>
        <authorList>
            <person name="Ohm R.A."/>
            <person name="Feau N."/>
            <person name="Henrissat B."/>
            <person name="Schoch C.L."/>
            <person name="Horwitz B.A."/>
            <person name="Barry K.W."/>
            <person name="Condon B.J."/>
            <person name="Copeland A.C."/>
            <person name="Dhillon B."/>
            <person name="Glaser F."/>
            <person name="Hesse C.N."/>
            <person name="Kosti I."/>
            <person name="LaButti K."/>
            <person name="Lindquist E.A."/>
            <person name="Lucas S."/>
            <person name="Salamov A.A."/>
            <person name="Bradshaw R.E."/>
            <person name="Ciuffetti L."/>
            <person name="Hamelin R.C."/>
            <person name="Kema G.H.J."/>
            <person name="Lawrence C."/>
            <person name="Scott J.A."/>
            <person name="Spatafora J.W."/>
            <person name="Turgeon B.G."/>
            <person name="de Wit P.J.G.M."/>
            <person name="Zhong S."/>
            <person name="Goodwin S.B."/>
            <person name="Grigoriev I.V."/>
        </authorList>
    </citation>
    <scope>NUCLEOTIDE SEQUENCE [LARGE SCALE GENOMIC DNA]</scope>
    <source>
        <strain evidence="1 2">CIRAD86</strain>
    </source>
</reference>
<keyword evidence="2" id="KW-1185">Reference proteome</keyword>
<proteinExistence type="predicted"/>
<sequence>MFLIQNWELEWLTLIMPAGSPHITQAVDSTPSIIIPLPIVIVRLWAGMATQHESMPTMTQQQPKPCVVSVGTARLFDSRGHAGYHHPVISRPCGWCTTHGRSQRGDALRRQLCSRERLKHDHESCLHLVAQYAYLMRPLALDLQAHFSLMAHLEPSTCMPMSRGHAEDSGLNPNQTGACEDAERRRDGMRRYLIGSDMGRKSMDGPRYDYATADAPCAVGLNWQLRSVHAETR</sequence>
<organism evidence="1 2">
    <name type="scientific">Pseudocercospora fijiensis (strain CIRAD86)</name>
    <name type="common">Black leaf streak disease fungus</name>
    <name type="synonym">Mycosphaerella fijiensis</name>
    <dbReference type="NCBI Taxonomy" id="383855"/>
    <lineage>
        <taxon>Eukaryota</taxon>
        <taxon>Fungi</taxon>
        <taxon>Dikarya</taxon>
        <taxon>Ascomycota</taxon>
        <taxon>Pezizomycotina</taxon>
        <taxon>Dothideomycetes</taxon>
        <taxon>Dothideomycetidae</taxon>
        <taxon>Mycosphaerellales</taxon>
        <taxon>Mycosphaerellaceae</taxon>
        <taxon>Pseudocercospora</taxon>
    </lineage>
</organism>
<dbReference type="RefSeq" id="XP_007922935.1">
    <property type="nucleotide sequence ID" value="XM_007924744.1"/>
</dbReference>
<protein>
    <submittedName>
        <fullName evidence="1">Uncharacterized protein</fullName>
    </submittedName>
</protein>
<dbReference type="EMBL" id="KB446556">
    <property type="protein sequence ID" value="EME85269.1"/>
    <property type="molecule type" value="Genomic_DNA"/>
</dbReference>
<gene>
    <name evidence="1" type="ORF">MYCFIDRAFT_206459</name>
</gene>
<dbReference type="HOGENOM" id="CLU_1190324_0_0_1"/>
<evidence type="ECO:0000313" key="1">
    <source>
        <dbReference type="EMBL" id="EME85269.1"/>
    </source>
</evidence>
<dbReference type="KEGG" id="pfj:MYCFIDRAFT_206459"/>
<dbReference type="AlphaFoldDB" id="M3A277"/>
<name>M3A277_PSEFD</name>
<dbReference type="Proteomes" id="UP000016932">
    <property type="component" value="Unassembled WGS sequence"/>
</dbReference>
<evidence type="ECO:0000313" key="2">
    <source>
        <dbReference type="Proteomes" id="UP000016932"/>
    </source>
</evidence>
<accession>M3A277</accession>
<dbReference type="VEuPathDB" id="FungiDB:MYCFIDRAFT_206459"/>
<dbReference type="GeneID" id="19336480"/>